<dbReference type="GO" id="GO:0016614">
    <property type="term" value="F:oxidoreductase activity, acting on CH-OH group of donors"/>
    <property type="evidence" value="ECO:0007669"/>
    <property type="project" value="UniProtKB-ARBA"/>
</dbReference>
<dbReference type="RefSeq" id="XP_056502535.1">
    <property type="nucleotide sequence ID" value="XM_056643123.1"/>
</dbReference>
<dbReference type="PRINTS" id="PR00081">
    <property type="entry name" value="GDHRDH"/>
</dbReference>
<dbReference type="GeneID" id="81382290"/>
<reference evidence="3" key="1">
    <citation type="submission" date="2022-11" db="EMBL/GenBank/DDBJ databases">
        <authorList>
            <person name="Petersen C."/>
        </authorList>
    </citation>
    <scope>NUCLEOTIDE SEQUENCE</scope>
    <source>
        <strain evidence="3">IBT 23319</strain>
    </source>
</reference>
<comment type="caution">
    <text evidence="3">The sequence shown here is derived from an EMBL/GenBank/DDBJ whole genome shotgun (WGS) entry which is preliminary data.</text>
</comment>
<proteinExistence type="inferred from homology"/>
<keyword evidence="4" id="KW-1185">Reference proteome</keyword>
<evidence type="ECO:0000313" key="3">
    <source>
        <dbReference type="EMBL" id="KAJ5235035.1"/>
    </source>
</evidence>
<name>A0A9W9P4L2_PENCI</name>
<evidence type="ECO:0000256" key="2">
    <source>
        <dbReference type="ARBA" id="ARBA00023002"/>
    </source>
</evidence>
<reference evidence="3" key="2">
    <citation type="journal article" date="2023" name="IMA Fungus">
        <title>Comparative genomic study of the Penicillium genus elucidates a diverse pangenome and 15 lateral gene transfer events.</title>
        <authorList>
            <person name="Petersen C."/>
            <person name="Sorensen T."/>
            <person name="Nielsen M.R."/>
            <person name="Sondergaard T.E."/>
            <person name="Sorensen J.L."/>
            <person name="Fitzpatrick D.A."/>
            <person name="Frisvad J.C."/>
            <person name="Nielsen K.L."/>
        </authorList>
    </citation>
    <scope>NUCLEOTIDE SEQUENCE</scope>
    <source>
        <strain evidence="3">IBT 23319</strain>
    </source>
</reference>
<protein>
    <submittedName>
        <fullName evidence="3">Uncharacterized protein</fullName>
    </submittedName>
</protein>
<dbReference type="Gene3D" id="3.40.50.720">
    <property type="entry name" value="NAD(P)-binding Rossmann-like Domain"/>
    <property type="match status" value="1"/>
</dbReference>
<accession>A0A9W9P4L2</accession>
<gene>
    <name evidence="3" type="ORF">N7469_004203</name>
</gene>
<dbReference type="AlphaFoldDB" id="A0A9W9P4L2"/>
<dbReference type="OrthoDB" id="47007at2759"/>
<keyword evidence="2" id="KW-0560">Oxidoreductase</keyword>
<dbReference type="SUPFAM" id="SSF51735">
    <property type="entry name" value="NAD(P)-binding Rossmann-fold domains"/>
    <property type="match status" value="1"/>
</dbReference>
<evidence type="ECO:0000256" key="1">
    <source>
        <dbReference type="ARBA" id="ARBA00006484"/>
    </source>
</evidence>
<dbReference type="EMBL" id="JAPQKT010000003">
    <property type="protein sequence ID" value="KAJ5235035.1"/>
    <property type="molecule type" value="Genomic_DNA"/>
</dbReference>
<comment type="similarity">
    <text evidence="1">Belongs to the short-chain dehydrogenases/reductases (SDR) family.</text>
</comment>
<evidence type="ECO:0000313" key="4">
    <source>
        <dbReference type="Proteomes" id="UP001147733"/>
    </source>
</evidence>
<dbReference type="PANTHER" id="PTHR48107">
    <property type="entry name" value="NADPH-DEPENDENT ALDEHYDE REDUCTASE-LIKE PROTEIN, CHLOROPLASTIC-RELATED"/>
    <property type="match status" value="1"/>
</dbReference>
<sequence>MTRVIAQDLARKGILVSAIAPGPTTTDLFLDGQSDQVLKAVASNSPFNRIGEPEKIAAAMMFLCGKNSSWMSGQVMRVNGAMT</sequence>
<dbReference type="Proteomes" id="UP001147733">
    <property type="component" value="Unassembled WGS sequence"/>
</dbReference>
<dbReference type="PANTHER" id="PTHR48107:SF7">
    <property type="entry name" value="RE15974P"/>
    <property type="match status" value="1"/>
</dbReference>
<dbReference type="InterPro" id="IPR036291">
    <property type="entry name" value="NAD(P)-bd_dom_sf"/>
</dbReference>
<dbReference type="Pfam" id="PF13561">
    <property type="entry name" value="adh_short_C2"/>
    <property type="match status" value="1"/>
</dbReference>
<dbReference type="InterPro" id="IPR002347">
    <property type="entry name" value="SDR_fam"/>
</dbReference>
<organism evidence="3 4">
    <name type="scientific">Penicillium citrinum</name>
    <dbReference type="NCBI Taxonomy" id="5077"/>
    <lineage>
        <taxon>Eukaryota</taxon>
        <taxon>Fungi</taxon>
        <taxon>Dikarya</taxon>
        <taxon>Ascomycota</taxon>
        <taxon>Pezizomycotina</taxon>
        <taxon>Eurotiomycetes</taxon>
        <taxon>Eurotiomycetidae</taxon>
        <taxon>Eurotiales</taxon>
        <taxon>Aspergillaceae</taxon>
        <taxon>Penicillium</taxon>
    </lineage>
</organism>